<dbReference type="OrthoDB" id="1470350at2759"/>
<dbReference type="SUPFAM" id="SSF48264">
    <property type="entry name" value="Cytochrome P450"/>
    <property type="match status" value="1"/>
</dbReference>
<keyword evidence="11" id="KW-1185">Reference proteome</keyword>
<evidence type="ECO:0000256" key="6">
    <source>
        <dbReference type="ARBA" id="ARBA00023002"/>
    </source>
</evidence>
<dbReference type="EMBL" id="KI925462">
    <property type="protein sequence ID" value="ETW77862.1"/>
    <property type="molecule type" value="Genomic_DNA"/>
</dbReference>
<keyword evidence="6" id="KW-0560">Oxidoreductase</keyword>
<keyword evidence="7 9" id="KW-0408">Iron</keyword>
<dbReference type="GO" id="GO:0004497">
    <property type="term" value="F:monooxygenase activity"/>
    <property type="evidence" value="ECO:0007669"/>
    <property type="project" value="UniProtKB-KW"/>
</dbReference>
<proteinExistence type="inferred from homology"/>
<evidence type="ECO:0000256" key="3">
    <source>
        <dbReference type="ARBA" id="ARBA00010617"/>
    </source>
</evidence>
<dbReference type="eggNOG" id="KOG0158">
    <property type="taxonomic scope" value="Eukaryota"/>
</dbReference>
<dbReference type="GO" id="GO:0020037">
    <property type="term" value="F:heme binding"/>
    <property type="evidence" value="ECO:0007669"/>
    <property type="project" value="InterPro"/>
</dbReference>
<evidence type="ECO:0000256" key="2">
    <source>
        <dbReference type="ARBA" id="ARBA00005179"/>
    </source>
</evidence>
<dbReference type="InterPro" id="IPR050121">
    <property type="entry name" value="Cytochrome_P450_monoxygenase"/>
</dbReference>
<keyword evidence="4 9" id="KW-0349">Heme</keyword>
<comment type="similarity">
    <text evidence="3">Belongs to the cytochrome P450 family.</text>
</comment>
<organism evidence="10 11">
    <name type="scientific">Heterobasidion irregulare (strain TC 32-1)</name>
    <dbReference type="NCBI Taxonomy" id="747525"/>
    <lineage>
        <taxon>Eukaryota</taxon>
        <taxon>Fungi</taxon>
        <taxon>Dikarya</taxon>
        <taxon>Basidiomycota</taxon>
        <taxon>Agaricomycotina</taxon>
        <taxon>Agaricomycetes</taxon>
        <taxon>Russulales</taxon>
        <taxon>Bondarzewiaceae</taxon>
        <taxon>Heterobasidion</taxon>
        <taxon>Heterobasidion annosum species complex</taxon>
    </lineage>
</organism>
<dbReference type="RefSeq" id="XP_009549881.1">
    <property type="nucleotide sequence ID" value="XM_009551586.1"/>
</dbReference>
<comment type="cofactor">
    <cofactor evidence="1 9">
        <name>heme</name>
        <dbReference type="ChEBI" id="CHEBI:30413"/>
    </cofactor>
</comment>
<evidence type="ECO:0000313" key="11">
    <source>
        <dbReference type="Proteomes" id="UP000030671"/>
    </source>
</evidence>
<dbReference type="Proteomes" id="UP000030671">
    <property type="component" value="Unassembled WGS sequence"/>
</dbReference>
<reference evidence="10 11" key="1">
    <citation type="journal article" date="2012" name="New Phytol.">
        <title>Insight into trade-off between wood decay and parasitism from the genome of a fungal forest pathogen.</title>
        <authorList>
            <person name="Olson A."/>
            <person name="Aerts A."/>
            <person name="Asiegbu F."/>
            <person name="Belbahri L."/>
            <person name="Bouzid O."/>
            <person name="Broberg A."/>
            <person name="Canback B."/>
            <person name="Coutinho P.M."/>
            <person name="Cullen D."/>
            <person name="Dalman K."/>
            <person name="Deflorio G."/>
            <person name="van Diepen L.T."/>
            <person name="Dunand C."/>
            <person name="Duplessis S."/>
            <person name="Durling M."/>
            <person name="Gonthier P."/>
            <person name="Grimwood J."/>
            <person name="Fossdal C.G."/>
            <person name="Hansson D."/>
            <person name="Henrissat B."/>
            <person name="Hietala A."/>
            <person name="Himmelstrand K."/>
            <person name="Hoffmeister D."/>
            <person name="Hogberg N."/>
            <person name="James T.Y."/>
            <person name="Karlsson M."/>
            <person name="Kohler A."/>
            <person name="Kues U."/>
            <person name="Lee Y.H."/>
            <person name="Lin Y.C."/>
            <person name="Lind M."/>
            <person name="Lindquist E."/>
            <person name="Lombard V."/>
            <person name="Lucas S."/>
            <person name="Lunden K."/>
            <person name="Morin E."/>
            <person name="Murat C."/>
            <person name="Park J."/>
            <person name="Raffaello T."/>
            <person name="Rouze P."/>
            <person name="Salamov A."/>
            <person name="Schmutz J."/>
            <person name="Solheim H."/>
            <person name="Stahlberg J."/>
            <person name="Velez H."/>
            <person name="de Vries R.P."/>
            <person name="Wiebenga A."/>
            <person name="Woodward S."/>
            <person name="Yakovlev I."/>
            <person name="Garbelotto M."/>
            <person name="Martin F."/>
            <person name="Grigoriev I.V."/>
            <person name="Stenlid J."/>
        </authorList>
    </citation>
    <scope>NUCLEOTIDE SEQUENCE [LARGE SCALE GENOMIC DNA]</scope>
    <source>
        <strain evidence="10 11">TC 32-1</strain>
    </source>
</reference>
<dbReference type="STRING" id="747525.W4JWE1"/>
<dbReference type="PANTHER" id="PTHR24305:SF166">
    <property type="entry name" value="CYTOCHROME P450 12A4, MITOCHONDRIAL-RELATED"/>
    <property type="match status" value="1"/>
</dbReference>
<dbReference type="GO" id="GO:0005506">
    <property type="term" value="F:iron ion binding"/>
    <property type="evidence" value="ECO:0007669"/>
    <property type="project" value="InterPro"/>
</dbReference>
<protein>
    <submittedName>
        <fullName evidence="10">Cytochrome P450 monooxygenase 47</fullName>
    </submittedName>
</protein>
<evidence type="ECO:0000256" key="7">
    <source>
        <dbReference type="ARBA" id="ARBA00023004"/>
    </source>
</evidence>
<evidence type="ECO:0000313" key="10">
    <source>
        <dbReference type="EMBL" id="ETW77862.1"/>
    </source>
</evidence>
<evidence type="ECO:0000256" key="1">
    <source>
        <dbReference type="ARBA" id="ARBA00001971"/>
    </source>
</evidence>
<dbReference type="PRINTS" id="PR00385">
    <property type="entry name" value="P450"/>
</dbReference>
<dbReference type="GO" id="GO:0016705">
    <property type="term" value="F:oxidoreductase activity, acting on paired donors, with incorporation or reduction of molecular oxygen"/>
    <property type="evidence" value="ECO:0007669"/>
    <property type="project" value="InterPro"/>
</dbReference>
<dbReference type="PRINTS" id="PR00463">
    <property type="entry name" value="EP450I"/>
</dbReference>
<comment type="pathway">
    <text evidence="2">Secondary metabolite biosynthesis.</text>
</comment>
<dbReference type="PANTHER" id="PTHR24305">
    <property type="entry name" value="CYTOCHROME P450"/>
    <property type="match status" value="1"/>
</dbReference>
<gene>
    <name evidence="10" type="primary">cyp47</name>
    <name evidence="10" type="ORF">HETIRDRAFT_157353</name>
</gene>
<dbReference type="InterPro" id="IPR001128">
    <property type="entry name" value="Cyt_P450"/>
</dbReference>
<accession>W4JWE1</accession>
<dbReference type="InParanoid" id="W4JWE1"/>
<dbReference type="AlphaFoldDB" id="W4JWE1"/>
<dbReference type="GeneID" id="20667720"/>
<keyword evidence="5 9" id="KW-0479">Metal-binding</keyword>
<evidence type="ECO:0000256" key="8">
    <source>
        <dbReference type="ARBA" id="ARBA00023033"/>
    </source>
</evidence>
<dbReference type="Pfam" id="PF00067">
    <property type="entry name" value="p450"/>
    <property type="match status" value="1"/>
</dbReference>
<name>W4JWE1_HETIT</name>
<dbReference type="InterPro" id="IPR036396">
    <property type="entry name" value="Cyt_P450_sf"/>
</dbReference>
<dbReference type="CDD" id="cd11069">
    <property type="entry name" value="CYP_FUM15-like"/>
    <property type="match status" value="1"/>
</dbReference>
<keyword evidence="8 10" id="KW-0503">Monooxygenase</keyword>
<evidence type="ECO:0000256" key="5">
    <source>
        <dbReference type="ARBA" id="ARBA00022723"/>
    </source>
</evidence>
<sequence length="545" mass="60374">MITVISAFFFASWVLWKLMNRWNRQAPLRKIAGPPSPSLLTGHMGQVYSQQGWKFHADLAANYGKVVKLDGILGDAHLYVSDTRALHNILVKDQHIFEESSHFIQQNRLIFGMGLASTLGDHHKRQRKLLNPVFSSSHMRYMMPTFHRISHQLRDVLIRMTKGCSAEVDMMDWMTRAALEIIGQGGLGYSFDSLNDKIENSYGNAAKTLWPTINSPPIMIIGQFLPWAVKFGNAAFRRAIAEAIPEKTIRQLVNIVNIMDTTAKEVFEIKKTALNKGDEAMLAQIGEGKDIMSILLKANLAASEEDSLTESELLAQMNVLIFAAMDTTSSALARILHLLSEHVEVQEKLRAELTEAAAKGALDFDSLNGLPYLDAVCRETLRLYPPVPYVNRTTRQDVVLPLGTPITGVDGTEISKITIPRNTGIIVSIIAVNRDPGIWGPDVMEWKPERWLSTLPASVTDARIPGIYSNTLTFLGGGRSCIGFKFSQLEMKVILASLIPAIRFSASKKRIGWVMGGLTGPVLEGTSQPSMPLILTPVKSEQNVQ</sequence>
<dbReference type="InterPro" id="IPR002401">
    <property type="entry name" value="Cyt_P450_E_grp-I"/>
</dbReference>
<dbReference type="KEGG" id="hir:HETIRDRAFT_157353"/>
<evidence type="ECO:0000256" key="4">
    <source>
        <dbReference type="ARBA" id="ARBA00022617"/>
    </source>
</evidence>
<dbReference type="Gene3D" id="1.10.630.10">
    <property type="entry name" value="Cytochrome P450"/>
    <property type="match status" value="1"/>
</dbReference>
<feature type="binding site" description="axial binding residue" evidence="9">
    <location>
        <position position="481"/>
    </location>
    <ligand>
        <name>heme</name>
        <dbReference type="ChEBI" id="CHEBI:30413"/>
    </ligand>
    <ligandPart>
        <name>Fe</name>
        <dbReference type="ChEBI" id="CHEBI:18248"/>
    </ligandPart>
</feature>
<dbReference type="HOGENOM" id="CLU_001570_5_11_1"/>
<evidence type="ECO:0000256" key="9">
    <source>
        <dbReference type="PIRSR" id="PIRSR602401-1"/>
    </source>
</evidence>